<keyword evidence="1" id="KW-0812">Transmembrane</keyword>
<dbReference type="EMBL" id="QFQB01000144">
    <property type="protein sequence ID" value="PZQ43599.1"/>
    <property type="molecule type" value="Genomic_DNA"/>
</dbReference>
<dbReference type="Proteomes" id="UP000249417">
    <property type="component" value="Unassembled WGS sequence"/>
</dbReference>
<feature type="transmembrane region" description="Helical" evidence="1">
    <location>
        <begin position="31"/>
        <end position="49"/>
    </location>
</feature>
<evidence type="ECO:0000313" key="2">
    <source>
        <dbReference type="EMBL" id="PZQ43599.1"/>
    </source>
</evidence>
<dbReference type="AlphaFoldDB" id="A0A2W5MTS8"/>
<gene>
    <name evidence="2" type="ORF">DI551_11855</name>
</gene>
<organism evidence="2 3">
    <name type="scientific">Micavibrio aeruginosavorus</name>
    <dbReference type="NCBI Taxonomy" id="349221"/>
    <lineage>
        <taxon>Bacteria</taxon>
        <taxon>Pseudomonadati</taxon>
        <taxon>Bdellovibrionota</taxon>
        <taxon>Bdellovibrionia</taxon>
        <taxon>Bdellovibrionales</taxon>
        <taxon>Pseudobdellovibrionaceae</taxon>
        <taxon>Micavibrio</taxon>
    </lineage>
</organism>
<protein>
    <submittedName>
        <fullName evidence="2">Uncharacterized protein</fullName>
    </submittedName>
</protein>
<comment type="caution">
    <text evidence="2">The sequence shown here is derived from an EMBL/GenBank/DDBJ whole genome shotgun (WGS) entry which is preliminary data.</text>
</comment>
<evidence type="ECO:0000256" key="1">
    <source>
        <dbReference type="SAM" id="Phobius"/>
    </source>
</evidence>
<reference evidence="2 3" key="1">
    <citation type="submission" date="2017-08" db="EMBL/GenBank/DDBJ databases">
        <title>Infants hospitalized years apart are colonized by the same room-sourced microbial strains.</title>
        <authorList>
            <person name="Brooks B."/>
            <person name="Olm M.R."/>
            <person name="Firek B.A."/>
            <person name="Baker R."/>
            <person name="Thomas B.C."/>
            <person name="Morowitz M.J."/>
            <person name="Banfield J.F."/>
        </authorList>
    </citation>
    <scope>NUCLEOTIDE SEQUENCE [LARGE SCALE GENOMIC DNA]</scope>
    <source>
        <strain evidence="2">S2_005_002_R2_29</strain>
    </source>
</reference>
<keyword evidence="1" id="KW-1133">Transmembrane helix</keyword>
<accession>A0A2W5MTS8</accession>
<proteinExistence type="predicted"/>
<keyword evidence="1" id="KW-0472">Membrane</keyword>
<name>A0A2W5MTS8_9BACT</name>
<evidence type="ECO:0000313" key="3">
    <source>
        <dbReference type="Proteomes" id="UP000249417"/>
    </source>
</evidence>
<feature type="transmembrane region" description="Helical" evidence="1">
    <location>
        <begin position="61"/>
        <end position="81"/>
    </location>
</feature>
<sequence>MQTHHRNDLHERGPPITEEQRKLFSDVGRDAVIVGGISIGAITYSLFHLEKFTKVTTCLHSFGEVAGATSIGVGAMLLLAAKSGSQEVCDSTCKTIKMALRGVAAGAFIAAGVASTAQIRESNHEQSYALAHSDKAKGMRTVDADTARADNPSRPYRDFCKAGDDKIVVQGIVVKGCDRPAPKGYERPTLPFAFSD</sequence>